<dbReference type="PRINTS" id="PR00035">
    <property type="entry name" value="HTHGNTR"/>
</dbReference>
<dbReference type="PANTHER" id="PTHR43537">
    <property type="entry name" value="TRANSCRIPTIONAL REGULATOR, GNTR FAMILY"/>
    <property type="match status" value="1"/>
</dbReference>
<feature type="domain" description="HTH gntR-type" evidence="4">
    <location>
        <begin position="7"/>
        <end position="75"/>
    </location>
</feature>
<dbReference type="SMART" id="SM00345">
    <property type="entry name" value="HTH_GNTR"/>
    <property type="match status" value="1"/>
</dbReference>
<name>A0A417YIQ7_9BACI</name>
<dbReference type="AlphaFoldDB" id="A0A417YIQ7"/>
<dbReference type="InterPro" id="IPR036388">
    <property type="entry name" value="WH-like_DNA-bd_sf"/>
</dbReference>
<reference evidence="5 6" key="1">
    <citation type="journal article" date="2007" name="Int. J. Syst. Evol. Microbiol.">
        <title>Oceanobacillus profundus sp. nov., isolated from a deep-sea sediment core.</title>
        <authorList>
            <person name="Kim Y.G."/>
            <person name="Choi D.H."/>
            <person name="Hyun S."/>
            <person name="Cho B.C."/>
        </authorList>
    </citation>
    <scope>NUCLEOTIDE SEQUENCE [LARGE SCALE GENOMIC DNA]</scope>
    <source>
        <strain evidence="5 6">DSM 18246</strain>
    </source>
</reference>
<keyword evidence="6" id="KW-1185">Reference proteome</keyword>
<dbReference type="PANTHER" id="PTHR43537:SF54">
    <property type="entry name" value="TRANSCRIPTIONAL REGULATOR, GNTR FAMILY"/>
    <property type="match status" value="1"/>
</dbReference>
<evidence type="ECO:0000259" key="4">
    <source>
        <dbReference type="PROSITE" id="PS50949"/>
    </source>
</evidence>
<dbReference type="OrthoDB" id="9799482at2"/>
<dbReference type="EMBL" id="QWEH01000004">
    <property type="protein sequence ID" value="RHW32938.1"/>
    <property type="molecule type" value="Genomic_DNA"/>
</dbReference>
<proteinExistence type="predicted"/>
<organism evidence="5 6">
    <name type="scientific">Oceanobacillus profundus</name>
    <dbReference type="NCBI Taxonomy" id="372463"/>
    <lineage>
        <taxon>Bacteria</taxon>
        <taxon>Bacillati</taxon>
        <taxon>Bacillota</taxon>
        <taxon>Bacilli</taxon>
        <taxon>Bacillales</taxon>
        <taxon>Bacillaceae</taxon>
        <taxon>Oceanobacillus</taxon>
    </lineage>
</organism>
<dbReference type="GO" id="GO:0003700">
    <property type="term" value="F:DNA-binding transcription factor activity"/>
    <property type="evidence" value="ECO:0007669"/>
    <property type="project" value="InterPro"/>
</dbReference>
<evidence type="ECO:0000256" key="1">
    <source>
        <dbReference type="ARBA" id="ARBA00023015"/>
    </source>
</evidence>
<evidence type="ECO:0000256" key="3">
    <source>
        <dbReference type="ARBA" id="ARBA00023163"/>
    </source>
</evidence>
<sequence length="217" mass="25411">MSFSIKQKVYQEVIKELQRYIERNNLNPGDKLPSERELSERLNAGRSSVREALRALELIGLVETRHGEGTYLREYRSFQTVELLSSFILRQDNMKDDLTFTKKILEKEAAKLAFARISVSDIQELKAILDVNSSNPLTKHRAFFKYLFEKTENLLLMKIWSLMDEFSHAVCVYHFEESFYNTLLKHYSERDYESIDPLFSGPSEGEQLRGIFSLDCF</sequence>
<dbReference type="InterPro" id="IPR000524">
    <property type="entry name" value="Tscrpt_reg_HTH_GntR"/>
</dbReference>
<keyword evidence="2" id="KW-0238">DNA-binding</keyword>
<dbReference type="PROSITE" id="PS50949">
    <property type="entry name" value="HTH_GNTR"/>
    <property type="match status" value="1"/>
</dbReference>
<evidence type="ECO:0000313" key="6">
    <source>
        <dbReference type="Proteomes" id="UP000285456"/>
    </source>
</evidence>
<dbReference type="RefSeq" id="WP_095307323.1">
    <property type="nucleotide sequence ID" value="NZ_JAMAWL010000005.1"/>
</dbReference>
<dbReference type="GO" id="GO:0003677">
    <property type="term" value="F:DNA binding"/>
    <property type="evidence" value="ECO:0007669"/>
    <property type="project" value="UniProtKB-KW"/>
</dbReference>
<gene>
    <name evidence="5" type="ORF">D1B32_07775</name>
</gene>
<keyword evidence="1" id="KW-0805">Transcription regulation</keyword>
<dbReference type="CDD" id="cd07377">
    <property type="entry name" value="WHTH_GntR"/>
    <property type="match status" value="1"/>
</dbReference>
<dbReference type="Proteomes" id="UP000285456">
    <property type="component" value="Unassembled WGS sequence"/>
</dbReference>
<accession>A0A417YIQ7</accession>
<evidence type="ECO:0000256" key="2">
    <source>
        <dbReference type="ARBA" id="ARBA00023125"/>
    </source>
</evidence>
<dbReference type="Gene3D" id="1.10.10.10">
    <property type="entry name" value="Winged helix-like DNA-binding domain superfamily/Winged helix DNA-binding domain"/>
    <property type="match status" value="1"/>
</dbReference>
<comment type="caution">
    <text evidence="5">The sequence shown here is derived from an EMBL/GenBank/DDBJ whole genome shotgun (WGS) entry which is preliminary data.</text>
</comment>
<evidence type="ECO:0000313" key="5">
    <source>
        <dbReference type="EMBL" id="RHW32938.1"/>
    </source>
</evidence>
<dbReference type="Pfam" id="PF00392">
    <property type="entry name" value="GntR"/>
    <property type="match status" value="1"/>
</dbReference>
<protein>
    <submittedName>
        <fullName evidence="5">FadR family transcriptional regulator</fullName>
    </submittedName>
</protein>
<dbReference type="InterPro" id="IPR036390">
    <property type="entry name" value="WH_DNA-bd_sf"/>
</dbReference>
<dbReference type="SUPFAM" id="SSF46785">
    <property type="entry name" value="Winged helix' DNA-binding domain"/>
    <property type="match status" value="1"/>
</dbReference>
<keyword evidence="3" id="KW-0804">Transcription</keyword>